<evidence type="ECO:0000313" key="16">
    <source>
        <dbReference type="Proteomes" id="UP000752171"/>
    </source>
</evidence>
<accession>A0A8T2KNT4</accession>
<evidence type="ECO:0000313" key="15">
    <source>
        <dbReference type="EMBL" id="KAG9260189.1"/>
    </source>
</evidence>
<evidence type="ECO:0000256" key="9">
    <source>
        <dbReference type="ARBA" id="ARBA00032471"/>
    </source>
</evidence>
<dbReference type="Gene3D" id="1.10.10.60">
    <property type="entry name" value="Homeodomain-like"/>
    <property type="match status" value="1"/>
</dbReference>
<evidence type="ECO:0000256" key="11">
    <source>
        <dbReference type="SAM" id="MobiDB-lite"/>
    </source>
</evidence>
<dbReference type="Pfam" id="PF16589">
    <property type="entry name" value="BRCT_2"/>
    <property type="match status" value="1"/>
</dbReference>
<comment type="subunit">
    <text evidence="10">Homodimer.</text>
</comment>
<evidence type="ECO:0000259" key="13">
    <source>
        <dbReference type="Pfam" id="PF11626"/>
    </source>
</evidence>
<dbReference type="AlphaFoldDB" id="A0A8T2KNT4"/>
<keyword evidence="4 10" id="KW-0779">Telomere</keyword>
<evidence type="ECO:0000256" key="2">
    <source>
        <dbReference type="ARBA" id="ARBA00017805"/>
    </source>
</evidence>
<keyword evidence="5 10" id="KW-0805">Transcription regulation</keyword>
<dbReference type="InterPro" id="IPR001357">
    <property type="entry name" value="BRCT_dom"/>
</dbReference>
<dbReference type="InterPro" id="IPR039595">
    <property type="entry name" value="TE2IP/Rap1"/>
</dbReference>
<dbReference type="Pfam" id="PF11626">
    <property type="entry name" value="Rap1_C"/>
    <property type="match status" value="1"/>
</dbReference>
<sequence length="354" mass="40161">MAAVKKESSDPSPVLFLNTKGEPMRFFIRPGPTKMQLQPLIQDCGGVVCRTQEPNAILLAEPGEVSAATDGAGQFYISTQYIRDCVTQNQQLDMKTYRLSSQINPAIQTRAASRKQRGSGRMGYSLEDDTAILDFITNRRQEAKGNRVWQEMERKLVTSHSWQSMKYRYLKHLQFKQTNKSPEKRKKSLNFKESFSSEENTIQKLELEPVQNSASPLRPDLEGEIQPCAQSDGNETEVSGDKPDLGSSHEEEKHSQRQPVPQDFLQAKEHVVKLMQDCKKDLMEVMKALLKASGDVTLARSYLLNGYKAEVHGPIWTRHDDEVLLSAGSSELDQLREKFGEDRVLKRAEFLKAR</sequence>
<feature type="domain" description="TERF2-interacting telomeric protein 1 Myb" evidence="12">
    <location>
        <begin position="124"/>
        <end position="178"/>
    </location>
</feature>
<dbReference type="Pfam" id="PF08914">
    <property type="entry name" value="Myb_Rap1"/>
    <property type="match status" value="1"/>
</dbReference>
<reference evidence="15 16" key="1">
    <citation type="submission" date="2021-07" db="EMBL/GenBank/DDBJ databases">
        <authorList>
            <person name="Imarazene B."/>
            <person name="Zahm M."/>
            <person name="Klopp C."/>
            <person name="Cabau C."/>
            <person name="Beille S."/>
            <person name="Jouanno E."/>
            <person name="Castinel A."/>
            <person name="Lluch J."/>
            <person name="Gil L."/>
            <person name="Kuchtly C."/>
            <person name="Lopez Roques C."/>
            <person name="Donnadieu C."/>
            <person name="Parrinello H."/>
            <person name="Journot L."/>
            <person name="Du K."/>
            <person name="Schartl M."/>
            <person name="Retaux S."/>
            <person name="Guiguen Y."/>
        </authorList>
    </citation>
    <scope>NUCLEOTIDE SEQUENCE [LARGE SCALE GENOMIC DNA]</scope>
    <source>
        <strain evidence="15">Pach_M1</strain>
        <tissue evidence="15">Testis</tissue>
    </source>
</reference>
<keyword evidence="3 10" id="KW-0158">Chromosome</keyword>
<dbReference type="Gene3D" id="1.10.10.2170">
    <property type="match status" value="1"/>
</dbReference>
<proteinExistence type="inferred from homology"/>
<dbReference type="Proteomes" id="UP000752171">
    <property type="component" value="Unassembled WGS sequence"/>
</dbReference>
<feature type="region of interest" description="Disordered" evidence="11">
    <location>
        <begin position="177"/>
        <end position="262"/>
    </location>
</feature>
<evidence type="ECO:0000256" key="10">
    <source>
        <dbReference type="RuleBase" id="RU367107"/>
    </source>
</evidence>
<evidence type="ECO:0000259" key="14">
    <source>
        <dbReference type="Pfam" id="PF16589"/>
    </source>
</evidence>
<organism evidence="15 16">
    <name type="scientific">Astyanax mexicanus</name>
    <name type="common">Blind cave fish</name>
    <name type="synonym">Astyanax fasciatus mexicanus</name>
    <dbReference type="NCBI Taxonomy" id="7994"/>
    <lineage>
        <taxon>Eukaryota</taxon>
        <taxon>Metazoa</taxon>
        <taxon>Chordata</taxon>
        <taxon>Craniata</taxon>
        <taxon>Vertebrata</taxon>
        <taxon>Euteleostomi</taxon>
        <taxon>Actinopterygii</taxon>
        <taxon>Neopterygii</taxon>
        <taxon>Teleostei</taxon>
        <taxon>Ostariophysi</taxon>
        <taxon>Characiformes</taxon>
        <taxon>Characoidei</taxon>
        <taxon>Acestrorhamphidae</taxon>
        <taxon>Acestrorhamphinae</taxon>
        <taxon>Astyanax</taxon>
    </lineage>
</organism>
<dbReference type="CDD" id="cd11655">
    <property type="entry name" value="rap1_myb-like"/>
    <property type="match status" value="1"/>
</dbReference>
<evidence type="ECO:0000256" key="4">
    <source>
        <dbReference type="ARBA" id="ARBA00022895"/>
    </source>
</evidence>
<comment type="function">
    <text evidence="10">Acts both as a regulator of telomere function and as a transcription regulator. Involved in the regulation of telomere length and protection as a component of the shelterin complex (telosome). Does not bind DNA directly: recruited to telomeric double-stranded 5'-TTAGGG-3' repeats via its interaction with terf2. Independently of its function in telomeres, also acts as a transcription regulator: recruited to extratelomeric 5'-TTAGGG-3' sites via its association with terf2 or other factors, and regulates gene expression.</text>
</comment>
<keyword evidence="7 10" id="KW-0804">Transcription</keyword>
<dbReference type="FunFam" id="1.10.10.60:FF:000246">
    <property type="entry name" value="Telomeric repeat-binding factor 2-interacting protein 1"/>
    <property type="match status" value="1"/>
</dbReference>
<dbReference type="PANTHER" id="PTHR16466:SF6">
    <property type="entry name" value="TELOMERIC REPEAT-BINDING FACTOR 2-INTERACTING PROTEIN 1"/>
    <property type="match status" value="1"/>
</dbReference>
<protein>
    <recommendedName>
        <fullName evidence="2 10">Telomeric repeat-binding factor 2-interacting protein 1</fullName>
        <shortName evidence="10">TERF2-interacting telomeric protein 1</shortName>
    </recommendedName>
    <alternativeName>
        <fullName evidence="9 10">Repressor/activator protein 1 homolog</fullName>
    </alternativeName>
</protein>
<feature type="domain" description="BRCT" evidence="14">
    <location>
        <begin position="15"/>
        <end position="98"/>
    </location>
</feature>
<dbReference type="InterPro" id="IPR038104">
    <property type="entry name" value="Rap1_C_sf"/>
</dbReference>
<evidence type="ECO:0000256" key="6">
    <source>
        <dbReference type="ARBA" id="ARBA00023159"/>
    </source>
</evidence>
<dbReference type="GO" id="GO:0070187">
    <property type="term" value="C:shelterin complex"/>
    <property type="evidence" value="ECO:0007669"/>
    <property type="project" value="TreeGrafter"/>
</dbReference>
<dbReference type="InterPro" id="IPR036420">
    <property type="entry name" value="BRCT_dom_sf"/>
</dbReference>
<gene>
    <name evidence="15" type="primary">TERF2IP</name>
    <name evidence="15" type="ORF">AMEX_G26420</name>
</gene>
<dbReference type="InterPro" id="IPR009057">
    <property type="entry name" value="Homeodomain-like_sf"/>
</dbReference>
<comment type="subcellular location">
    <subcellularLocation>
        <location evidence="10">Nucleus</location>
    </subcellularLocation>
    <subcellularLocation>
        <location evidence="10">Chromosome</location>
        <location evidence="10">Telomere</location>
    </subcellularLocation>
</comment>
<dbReference type="GO" id="GO:0010833">
    <property type="term" value="P:telomere maintenance via telomere lengthening"/>
    <property type="evidence" value="ECO:0007669"/>
    <property type="project" value="UniProtKB-UniRule"/>
</dbReference>
<dbReference type="EMBL" id="JAICCE010000024">
    <property type="protein sequence ID" value="KAG9260189.1"/>
    <property type="molecule type" value="Genomic_DNA"/>
</dbReference>
<dbReference type="InterPro" id="IPR021661">
    <property type="entry name" value="Rap1_C"/>
</dbReference>
<keyword evidence="8 10" id="KW-0539">Nucleus</keyword>
<evidence type="ECO:0000256" key="7">
    <source>
        <dbReference type="ARBA" id="ARBA00023163"/>
    </source>
</evidence>
<evidence type="ECO:0000256" key="8">
    <source>
        <dbReference type="ARBA" id="ARBA00023242"/>
    </source>
</evidence>
<feature type="compositionally biased region" description="Polar residues" evidence="11">
    <location>
        <begin position="191"/>
        <end position="203"/>
    </location>
</feature>
<evidence type="ECO:0000256" key="5">
    <source>
        <dbReference type="ARBA" id="ARBA00023015"/>
    </source>
</evidence>
<dbReference type="GO" id="GO:0042162">
    <property type="term" value="F:telomeric DNA binding"/>
    <property type="evidence" value="ECO:0007669"/>
    <property type="project" value="TreeGrafter"/>
</dbReference>
<feature type="compositionally biased region" description="Polar residues" evidence="11">
    <location>
        <begin position="228"/>
        <end position="237"/>
    </location>
</feature>
<comment type="caution">
    <text evidence="15">The sequence shown here is derived from an EMBL/GenBank/DDBJ whole genome shotgun (WGS) entry which is preliminary data.</text>
</comment>
<dbReference type="GO" id="GO:0006355">
    <property type="term" value="P:regulation of DNA-templated transcription"/>
    <property type="evidence" value="ECO:0007669"/>
    <property type="project" value="UniProtKB-UniRule"/>
</dbReference>
<dbReference type="GO" id="GO:0031848">
    <property type="term" value="P:protection from non-homologous end joining at telomere"/>
    <property type="evidence" value="ECO:0007669"/>
    <property type="project" value="TreeGrafter"/>
</dbReference>
<dbReference type="SUPFAM" id="SSF46689">
    <property type="entry name" value="Homeodomain-like"/>
    <property type="match status" value="1"/>
</dbReference>
<feature type="domain" description="TRF2-interacting telomeric protein/Rap1 C-terminal" evidence="13">
    <location>
        <begin position="284"/>
        <end position="352"/>
    </location>
</feature>
<name>A0A8T2KNT4_ASTMX</name>
<dbReference type="Gene3D" id="3.40.50.10190">
    <property type="entry name" value="BRCT domain"/>
    <property type="match status" value="1"/>
</dbReference>
<feature type="compositionally biased region" description="Basic and acidic residues" evidence="11">
    <location>
        <begin position="239"/>
        <end position="255"/>
    </location>
</feature>
<dbReference type="PANTHER" id="PTHR16466">
    <property type="entry name" value="TELOMERE REPEAT-BINDING FACTOR 2-INTERACTING PROTEIN 1"/>
    <property type="match status" value="1"/>
</dbReference>
<comment type="similarity">
    <text evidence="1 10">Belongs to the RAP1 family.</text>
</comment>
<dbReference type="GO" id="GO:0005654">
    <property type="term" value="C:nucleoplasm"/>
    <property type="evidence" value="ECO:0007669"/>
    <property type="project" value="UniProtKB-ARBA"/>
</dbReference>
<evidence type="ECO:0000256" key="1">
    <source>
        <dbReference type="ARBA" id="ARBA00010467"/>
    </source>
</evidence>
<evidence type="ECO:0000256" key="3">
    <source>
        <dbReference type="ARBA" id="ARBA00022454"/>
    </source>
</evidence>
<keyword evidence="6 10" id="KW-0010">Activator</keyword>
<evidence type="ECO:0000259" key="12">
    <source>
        <dbReference type="Pfam" id="PF08914"/>
    </source>
</evidence>
<dbReference type="InterPro" id="IPR015010">
    <property type="entry name" value="TERF2IP_Myb"/>
</dbReference>